<sequence>MKVPAAKLACFILVAFSLLSASASSAQCTIVSTDGYSVTLSVSPVAIVVSSTDCPWGYNYNVTLDYTITFSGSNIPASLYTLQGTVRCNTSSSTTTDMFFDLPNNGGTGSITTGVNPFVNVTGSIAYNYVDIPSCTAATPASLNCLSNNLAIQINGPGIPDQIVSCAQTSLPVKLISFTGKETAAGIQLNWTTATEENFDYFEMERADETLAFNTIATAIAGKGDVNVSASYTYTDHTPVQGKNYYRLKNIDLDGSVEYSDVIMVYTSASDNTIKLYPNPNDRIFTLELQDDMGLPVNLSLVDRLGRDLYQEVISSNTTQIQLPATIETGIYFVKLSSAREQKVLPIVVK</sequence>
<keyword evidence="4" id="KW-1185">Reference proteome</keyword>
<dbReference type="Pfam" id="PF18962">
    <property type="entry name" value="Por_Secre_tail"/>
    <property type="match status" value="1"/>
</dbReference>
<keyword evidence="1" id="KW-0732">Signal</keyword>
<accession>A0ABW3K545</accession>
<feature type="chain" id="PRO_5045182391" evidence="1">
    <location>
        <begin position="27"/>
        <end position="350"/>
    </location>
</feature>
<proteinExistence type="predicted"/>
<evidence type="ECO:0000313" key="3">
    <source>
        <dbReference type="EMBL" id="MFD1000556.1"/>
    </source>
</evidence>
<evidence type="ECO:0000259" key="2">
    <source>
        <dbReference type="Pfam" id="PF18962"/>
    </source>
</evidence>
<feature type="domain" description="Secretion system C-terminal sorting" evidence="2">
    <location>
        <begin position="276"/>
        <end position="344"/>
    </location>
</feature>
<protein>
    <submittedName>
        <fullName evidence="3">T9SS type A sorting domain-containing protein</fullName>
    </submittedName>
</protein>
<dbReference type="Gene3D" id="2.60.40.10">
    <property type="entry name" value="Immunoglobulins"/>
    <property type="match status" value="1"/>
</dbReference>
<organism evidence="3 4">
    <name type="scientific">Ohtaekwangia kribbensis</name>
    <dbReference type="NCBI Taxonomy" id="688913"/>
    <lineage>
        <taxon>Bacteria</taxon>
        <taxon>Pseudomonadati</taxon>
        <taxon>Bacteroidota</taxon>
        <taxon>Cytophagia</taxon>
        <taxon>Cytophagales</taxon>
        <taxon>Fulvivirgaceae</taxon>
        <taxon>Ohtaekwangia</taxon>
    </lineage>
</organism>
<evidence type="ECO:0000313" key="4">
    <source>
        <dbReference type="Proteomes" id="UP001597112"/>
    </source>
</evidence>
<dbReference type="Proteomes" id="UP001597112">
    <property type="component" value="Unassembled WGS sequence"/>
</dbReference>
<reference evidence="4" key="1">
    <citation type="journal article" date="2019" name="Int. J. Syst. Evol. Microbiol.">
        <title>The Global Catalogue of Microorganisms (GCM) 10K type strain sequencing project: providing services to taxonomists for standard genome sequencing and annotation.</title>
        <authorList>
            <consortium name="The Broad Institute Genomics Platform"/>
            <consortium name="The Broad Institute Genome Sequencing Center for Infectious Disease"/>
            <person name="Wu L."/>
            <person name="Ma J."/>
        </authorList>
    </citation>
    <scope>NUCLEOTIDE SEQUENCE [LARGE SCALE GENOMIC DNA]</scope>
    <source>
        <strain evidence="4">CCUG 58938</strain>
    </source>
</reference>
<name>A0ABW3K545_9BACT</name>
<gene>
    <name evidence="3" type="ORF">ACFQ21_14620</name>
</gene>
<dbReference type="InterPro" id="IPR026444">
    <property type="entry name" value="Secre_tail"/>
</dbReference>
<dbReference type="RefSeq" id="WP_377579999.1">
    <property type="nucleotide sequence ID" value="NZ_JBHTKA010000004.1"/>
</dbReference>
<feature type="signal peptide" evidence="1">
    <location>
        <begin position="1"/>
        <end position="26"/>
    </location>
</feature>
<dbReference type="NCBIfam" id="TIGR04183">
    <property type="entry name" value="Por_Secre_tail"/>
    <property type="match status" value="1"/>
</dbReference>
<evidence type="ECO:0000256" key="1">
    <source>
        <dbReference type="SAM" id="SignalP"/>
    </source>
</evidence>
<comment type="caution">
    <text evidence="3">The sequence shown here is derived from an EMBL/GenBank/DDBJ whole genome shotgun (WGS) entry which is preliminary data.</text>
</comment>
<dbReference type="EMBL" id="JBHTKA010000004">
    <property type="protein sequence ID" value="MFD1000556.1"/>
    <property type="molecule type" value="Genomic_DNA"/>
</dbReference>
<dbReference type="InterPro" id="IPR013783">
    <property type="entry name" value="Ig-like_fold"/>
</dbReference>